<dbReference type="GO" id="GO:0015074">
    <property type="term" value="P:DNA integration"/>
    <property type="evidence" value="ECO:0007669"/>
    <property type="project" value="InterPro"/>
</dbReference>
<evidence type="ECO:0000313" key="2">
    <source>
        <dbReference type="EMBL" id="GKV41396.1"/>
    </source>
</evidence>
<feature type="domain" description="Integrase catalytic" evidence="1">
    <location>
        <begin position="56"/>
        <end position="221"/>
    </location>
</feature>
<proteinExistence type="predicted"/>
<evidence type="ECO:0000313" key="3">
    <source>
        <dbReference type="Proteomes" id="UP001054252"/>
    </source>
</evidence>
<dbReference type="EMBL" id="BPVZ01000149">
    <property type="protein sequence ID" value="GKV41396.1"/>
    <property type="molecule type" value="Genomic_DNA"/>
</dbReference>
<name>A0AAV5LXK1_9ROSI</name>
<dbReference type="GO" id="GO:0003676">
    <property type="term" value="F:nucleic acid binding"/>
    <property type="evidence" value="ECO:0007669"/>
    <property type="project" value="InterPro"/>
</dbReference>
<dbReference type="InterPro" id="IPR036397">
    <property type="entry name" value="RNaseH_sf"/>
</dbReference>
<gene>
    <name evidence="2" type="ORF">SLEP1_g48938</name>
</gene>
<sequence>MWESRKSLDSSHKVLWQGYYWPNMQENAKQFVQRCQKCQFFAHLTHQPAKELTSMVAPWPFAQWGINLLGPFVKAIKGSTHLVVAVDYFTKWVEAQPLSFLTSRRIEDFLFSSVICRYGISNQVIADNGPQFTCNSFKGFCSSNGIKLVFTSIYHLEANGMVESVNKAILEGIKSRVGDLVLRKAGLRGFETRYGKLAPNWEGPYIATEIPHPDAYILQDSEGKRVPRVWNVNNLKKFHP</sequence>
<comment type="caution">
    <text evidence="2">The sequence shown here is derived from an EMBL/GenBank/DDBJ whole genome shotgun (WGS) entry which is preliminary data.</text>
</comment>
<dbReference type="Pfam" id="PF17921">
    <property type="entry name" value="Integrase_H2C2"/>
    <property type="match status" value="1"/>
</dbReference>
<dbReference type="PANTHER" id="PTHR37984:SF5">
    <property type="entry name" value="PROTEIN NYNRIN-LIKE"/>
    <property type="match status" value="1"/>
</dbReference>
<reference evidence="2 3" key="1">
    <citation type="journal article" date="2021" name="Commun. Biol.">
        <title>The genome of Shorea leprosula (Dipterocarpaceae) highlights the ecological relevance of drought in aseasonal tropical rainforests.</title>
        <authorList>
            <person name="Ng K.K.S."/>
            <person name="Kobayashi M.J."/>
            <person name="Fawcett J.A."/>
            <person name="Hatakeyama M."/>
            <person name="Paape T."/>
            <person name="Ng C.H."/>
            <person name="Ang C.C."/>
            <person name="Tnah L.H."/>
            <person name="Lee C.T."/>
            <person name="Nishiyama T."/>
            <person name="Sese J."/>
            <person name="O'Brien M.J."/>
            <person name="Copetti D."/>
            <person name="Mohd Noor M.I."/>
            <person name="Ong R.C."/>
            <person name="Putra M."/>
            <person name="Sireger I.Z."/>
            <person name="Indrioko S."/>
            <person name="Kosugi Y."/>
            <person name="Izuno A."/>
            <person name="Isagi Y."/>
            <person name="Lee S.L."/>
            <person name="Shimizu K.K."/>
        </authorList>
    </citation>
    <scope>NUCLEOTIDE SEQUENCE [LARGE SCALE GENOMIC DNA]</scope>
    <source>
        <strain evidence="2">214</strain>
    </source>
</reference>
<dbReference type="PROSITE" id="PS50994">
    <property type="entry name" value="INTEGRASE"/>
    <property type="match status" value="1"/>
</dbReference>
<dbReference type="Gene3D" id="1.10.340.70">
    <property type="match status" value="1"/>
</dbReference>
<protein>
    <recommendedName>
        <fullName evidence="1">Integrase catalytic domain-containing protein</fullName>
    </recommendedName>
</protein>
<accession>A0AAV5LXK1</accession>
<dbReference type="Pfam" id="PF00665">
    <property type="entry name" value="rve"/>
    <property type="match status" value="1"/>
</dbReference>
<dbReference type="Proteomes" id="UP001054252">
    <property type="component" value="Unassembled WGS sequence"/>
</dbReference>
<dbReference type="InterPro" id="IPR012337">
    <property type="entry name" value="RNaseH-like_sf"/>
</dbReference>
<evidence type="ECO:0000259" key="1">
    <source>
        <dbReference type="PROSITE" id="PS50994"/>
    </source>
</evidence>
<dbReference type="InterPro" id="IPR001584">
    <property type="entry name" value="Integrase_cat-core"/>
</dbReference>
<dbReference type="SUPFAM" id="SSF53098">
    <property type="entry name" value="Ribonuclease H-like"/>
    <property type="match status" value="1"/>
</dbReference>
<dbReference type="PANTHER" id="PTHR37984">
    <property type="entry name" value="PROTEIN CBG26694"/>
    <property type="match status" value="1"/>
</dbReference>
<organism evidence="2 3">
    <name type="scientific">Rubroshorea leprosula</name>
    <dbReference type="NCBI Taxonomy" id="152421"/>
    <lineage>
        <taxon>Eukaryota</taxon>
        <taxon>Viridiplantae</taxon>
        <taxon>Streptophyta</taxon>
        <taxon>Embryophyta</taxon>
        <taxon>Tracheophyta</taxon>
        <taxon>Spermatophyta</taxon>
        <taxon>Magnoliopsida</taxon>
        <taxon>eudicotyledons</taxon>
        <taxon>Gunneridae</taxon>
        <taxon>Pentapetalae</taxon>
        <taxon>rosids</taxon>
        <taxon>malvids</taxon>
        <taxon>Malvales</taxon>
        <taxon>Dipterocarpaceae</taxon>
        <taxon>Rubroshorea</taxon>
    </lineage>
</organism>
<dbReference type="AlphaFoldDB" id="A0AAV5LXK1"/>
<keyword evidence="3" id="KW-1185">Reference proteome</keyword>
<dbReference type="InterPro" id="IPR041588">
    <property type="entry name" value="Integrase_H2C2"/>
</dbReference>
<dbReference type="InterPro" id="IPR050951">
    <property type="entry name" value="Retrovirus_Pol_polyprotein"/>
</dbReference>
<dbReference type="Gene3D" id="3.30.420.10">
    <property type="entry name" value="Ribonuclease H-like superfamily/Ribonuclease H"/>
    <property type="match status" value="1"/>
</dbReference>